<evidence type="ECO:0000259" key="2">
    <source>
        <dbReference type="Pfam" id="PF13439"/>
    </source>
</evidence>
<dbReference type="GO" id="GO:0016757">
    <property type="term" value="F:glycosyltransferase activity"/>
    <property type="evidence" value="ECO:0007669"/>
    <property type="project" value="InterPro"/>
</dbReference>
<reference evidence="4" key="1">
    <citation type="submission" date="2016-10" db="EMBL/GenBank/DDBJ databases">
        <authorList>
            <person name="Varghese N."/>
            <person name="Submissions S."/>
        </authorList>
    </citation>
    <scope>NUCLEOTIDE SEQUENCE [LARGE SCALE GENOMIC DNA]</scope>
    <source>
        <strain evidence="4">JCM 18195</strain>
    </source>
</reference>
<dbReference type="Gene3D" id="3.40.50.2000">
    <property type="entry name" value="Glycogen Phosphorylase B"/>
    <property type="match status" value="2"/>
</dbReference>
<dbReference type="InterPro" id="IPR050194">
    <property type="entry name" value="Glycosyltransferase_grp1"/>
</dbReference>
<dbReference type="PANTHER" id="PTHR45947:SF13">
    <property type="entry name" value="TRANSFERASE"/>
    <property type="match status" value="1"/>
</dbReference>
<evidence type="ECO:0000259" key="1">
    <source>
        <dbReference type="Pfam" id="PF00534"/>
    </source>
</evidence>
<dbReference type="OrthoDB" id="9062832at2"/>
<dbReference type="PANTHER" id="PTHR45947">
    <property type="entry name" value="SULFOQUINOVOSYL TRANSFERASE SQD2"/>
    <property type="match status" value="1"/>
</dbReference>
<evidence type="ECO:0000313" key="3">
    <source>
        <dbReference type="EMBL" id="SFP76527.1"/>
    </source>
</evidence>
<dbReference type="Pfam" id="PF00534">
    <property type="entry name" value="Glycos_transf_1"/>
    <property type="match status" value="1"/>
</dbReference>
<keyword evidence="3" id="KW-0808">Transferase</keyword>
<accession>A0A1I5T1J8</accession>
<dbReference type="AlphaFoldDB" id="A0A1I5T1J8"/>
<proteinExistence type="predicted"/>
<dbReference type="InterPro" id="IPR028098">
    <property type="entry name" value="Glyco_trans_4-like_N"/>
</dbReference>
<gene>
    <name evidence="3" type="ORF">SAMN05216229_105208</name>
</gene>
<dbReference type="Proteomes" id="UP000243084">
    <property type="component" value="Unassembled WGS sequence"/>
</dbReference>
<protein>
    <submittedName>
        <fullName evidence="3">Glycosyltransferase involved in cell wall bisynthesis</fullName>
    </submittedName>
</protein>
<evidence type="ECO:0000313" key="4">
    <source>
        <dbReference type="Proteomes" id="UP000243084"/>
    </source>
</evidence>
<feature type="domain" description="Glycosyltransferase subfamily 4-like N-terminal" evidence="2">
    <location>
        <begin position="14"/>
        <end position="129"/>
    </location>
</feature>
<feature type="domain" description="Glycosyl transferase family 1" evidence="1">
    <location>
        <begin position="231"/>
        <end position="378"/>
    </location>
</feature>
<dbReference type="EMBL" id="FOXM01000005">
    <property type="protein sequence ID" value="SFP76527.1"/>
    <property type="molecule type" value="Genomic_DNA"/>
</dbReference>
<dbReference type="InterPro" id="IPR001296">
    <property type="entry name" value="Glyco_trans_1"/>
</dbReference>
<organism evidence="3 4">
    <name type="scientific">Geopseudomonas sagittaria</name>
    <dbReference type="NCBI Taxonomy" id="1135990"/>
    <lineage>
        <taxon>Bacteria</taxon>
        <taxon>Pseudomonadati</taxon>
        <taxon>Pseudomonadota</taxon>
        <taxon>Gammaproteobacteria</taxon>
        <taxon>Pseudomonadales</taxon>
        <taxon>Pseudomonadaceae</taxon>
        <taxon>Geopseudomonas</taxon>
    </lineage>
</organism>
<dbReference type="RefSeq" id="WP_092430268.1">
    <property type="nucleotide sequence ID" value="NZ_FOXM01000005.1"/>
</dbReference>
<dbReference type="Pfam" id="PF13439">
    <property type="entry name" value="Glyco_transf_4"/>
    <property type="match status" value="1"/>
</dbReference>
<keyword evidence="4" id="KW-1185">Reference proteome</keyword>
<name>A0A1I5T1J8_9GAMM</name>
<sequence length="403" mass="45483">MRILLAHKYHYLKGGAEVFYFEVANVLKKHGHCVAFFSTMNSENVDTGDPLFEVEGPSYAEGNIFSRVIGSRDIFHSKKNKQAMLDAIDDFKPDLIHAFAIHVHLTPSILEAAKERNIPVVMSCNDYKHICPNYKIYDGSAVCEACKGGKFYQAAVKKCCKGSLIYSTASAIEAYVHERHKVYDRLVDKYLFASDFMLRKTQDFWRDKKINYGVLKNPFDASEYEVHLRGDYALYFGRVIEEKGVDRIIAAAELIPIPLKIVGDGPDLEKLKRVVTDKNLVNVEFLGAVWGAELKEVLYGARFVIVPSLWHENFPYVVFQSFAAGKPVVGSRRGGIPELVSGDRGILFDPDNIAELASCMEALWRSPEKSAEMGRLARDYVESEFSSDVFYSSLMSSYLSVMR</sequence>
<dbReference type="SUPFAM" id="SSF53756">
    <property type="entry name" value="UDP-Glycosyltransferase/glycogen phosphorylase"/>
    <property type="match status" value="1"/>
</dbReference>